<evidence type="ECO:0000256" key="2">
    <source>
        <dbReference type="ARBA" id="ARBA00022723"/>
    </source>
</evidence>
<evidence type="ECO:0008006" key="12">
    <source>
        <dbReference type="Google" id="ProtNLM"/>
    </source>
</evidence>
<organism evidence="10 11">
    <name type="scientific">Globisporangium ultimum (strain ATCC 200006 / CBS 805.95 / DAOM BR144)</name>
    <name type="common">Pythium ultimum</name>
    <dbReference type="NCBI Taxonomy" id="431595"/>
    <lineage>
        <taxon>Eukaryota</taxon>
        <taxon>Sar</taxon>
        <taxon>Stramenopiles</taxon>
        <taxon>Oomycota</taxon>
        <taxon>Peronosporomycetes</taxon>
        <taxon>Pythiales</taxon>
        <taxon>Pythiaceae</taxon>
        <taxon>Globisporangium</taxon>
    </lineage>
</organism>
<dbReference type="GO" id="GO:0008270">
    <property type="term" value="F:zinc ion binding"/>
    <property type="evidence" value="ECO:0007669"/>
    <property type="project" value="UniProtKB-KW"/>
</dbReference>
<evidence type="ECO:0000313" key="10">
    <source>
        <dbReference type="EnsemblProtists" id="PYU1_T003215"/>
    </source>
</evidence>
<dbReference type="InterPro" id="IPR048615">
    <property type="entry name" value="KDM5_C-hel"/>
</dbReference>
<sequence length="1384" mass="157994">MPSEAAELAYKSEICQTCLRGDCWEQMLLCDSCNGGHHLFCLDNPLDEVPPGDWYCDACVEESYSDERDTNPKFGFEMGSEYNVVAYKEKADAWKRNYFGVKSDAEVEKLTDLELEKEYWRLLSIPVHEQRLEVEYGSDVDTGSVGSGFPRMDTYLKCLRFITKRLKNVTMNGKNDYMRKMSEYFAHGLRDGTESGQSLEALLRNYAHDDWNLNNLPKLPGSVLQHLDEDIKGVMVPWIYMGMCFSTFCWHVEDHNFYSMSYNHCGAPKTWYGVPCGKADHFEETMRKLTPELFGSQPDLHLQLVTMFSPATLIKHGVPVYRATHRPNEFMVTFPSAYHGGFNNGFNCAEAVNFATVDWIPWGAKSVRKYRDFSKLPVFSHDALICSLAETLVETSKFDYETALKFLYPAMAELYDDFVKFEEHVTAHNVTTHEWMAEFEERHHSISASGLPVRANKKRMMSTSGDCGEKEEAAKANNFMRTTKMSMSSSSPQSKLTTRPTRMVLWAGQSGKNEGLRCVTCNQYCYLQAVVCTKCRHHSTVGCVEHYTDMCNCDSSKHYVYLHRYDAPHFKSLVQSMQSRLEQVKEWNEQYDAVFSPKQDDVMGDATSKPTISMLKNLLSSGLKSGGADQDRLDTIELTIQDAMRWTEKAEKLVQHHHTATHEDIQLQAVLDLSAAAEKLVAVPEKLEQVDELLQGWHKCKRAADSLLDAVVVVQQQESNVASSFNIRNPRDSEGLWHESKQHQTTIVSIGDLTTQIDAMGLGCQDDIVARLQHARQYLEVLVSANAVVTIIAKNMQRSRNVSRPWEHTPVQTQTPVTETACRLVVESADNLNLDNGISMFKVEMLRSFLKVTEAETAELQAALNDHSKSTEELEVVLNRLRTLAICPDQLPELSERLEKCKAWEARAKQMIDPTPGTIPNHWLRVQMPLSQQVVVMPTLEEVEAFYGQADAFFVPTTSLLRRQIHGRIQDCRRWYVAVHGLFEKSHNGESGRGLVPFLQAAIAKFHSQYKQKDHPHSRLHCVCQQVLSDKSNTIACHRCHSLFHLQCVDHYPVPGSKAAAHAFVCEDCQPKHHRNVPHQQPNTSYPGSLHLRATLGSQGVPLFCLCRGAEGSSMICCDFCDEWYHSSCIDMSFEVMNQIEAYRCPRCAIKQNLYYLDKKAMRKDYLGRRPAFARLETFLTQLQSSLIALPPGALELIEYIRLVQQIQRSVQSYVQGFASEFVPETFARMNYQVEEQKLMVLMHQVTDLEVSLDGVQANLGAIHWCLRACHMVLGCEHAPKYSHLVVLLDDTKRANFTFPRVEYYHIQMTIEDRVHKASLWLKQVKTLEVEEWNIEKARRLLREYQELRQFLELPVAEVNLVHQTIANGNVDDDFVADKKRRLV</sequence>
<keyword evidence="2" id="KW-0479">Metal-binding</keyword>
<feature type="domain" description="PHD-type" evidence="8">
    <location>
        <begin position="12"/>
        <end position="62"/>
    </location>
</feature>
<dbReference type="GO" id="GO:0141052">
    <property type="term" value="F:histone H3 demethylase activity"/>
    <property type="evidence" value="ECO:0007669"/>
    <property type="project" value="UniProtKB-ARBA"/>
</dbReference>
<accession>K3WE24</accession>
<dbReference type="PANTHER" id="PTHR10694:SF33">
    <property type="entry name" value="LYSINE-SPECIFIC DEMETHYLASE 5"/>
    <property type="match status" value="1"/>
</dbReference>
<evidence type="ECO:0000256" key="5">
    <source>
        <dbReference type="ARBA" id="ARBA00023004"/>
    </source>
</evidence>
<dbReference type="Pfam" id="PF02928">
    <property type="entry name" value="zf-C5HC2"/>
    <property type="match status" value="1"/>
</dbReference>
<dbReference type="CDD" id="cd15543">
    <property type="entry name" value="PHD_RSF1"/>
    <property type="match status" value="1"/>
</dbReference>
<dbReference type="Pfam" id="PF21323">
    <property type="entry name" value="KDM5_C-hel"/>
    <property type="match status" value="1"/>
</dbReference>
<dbReference type="STRING" id="431595.K3WE24"/>
<feature type="domain" description="JmjC" evidence="9">
    <location>
        <begin position="205"/>
        <end position="371"/>
    </location>
</feature>
<evidence type="ECO:0000313" key="11">
    <source>
        <dbReference type="Proteomes" id="UP000019132"/>
    </source>
</evidence>
<reference evidence="11" key="2">
    <citation type="submission" date="2010-04" db="EMBL/GenBank/DDBJ databases">
        <authorList>
            <person name="Buell R."/>
            <person name="Hamilton J."/>
            <person name="Hostetler J."/>
        </authorList>
    </citation>
    <scope>NUCLEOTIDE SEQUENCE [LARGE SCALE GENOMIC DNA]</scope>
    <source>
        <strain evidence="11">DAOM:BR144</strain>
    </source>
</reference>
<dbReference type="Gene3D" id="2.60.120.650">
    <property type="entry name" value="Cupin"/>
    <property type="match status" value="1"/>
</dbReference>
<evidence type="ECO:0000259" key="8">
    <source>
        <dbReference type="PROSITE" id="PS50016"/>
    </source>
</evidence>
<keyword evidence="11" id="KW-1185">Reference proteome</keyword>
<dbReference type="InterPro" id="IPR001965">
    <property type="entry name" value="Znf_PHD"/>
</dbReference>
<dbReference type="PANTHER" id="PTHR10694">
    <property type="entry name" value="LYSINE-SPECIFIC DEMETHYLASE"/>
    <property type="match status" value="1"/>
</dbReference>
<evidence type="ECO:0000256" key="7">
    <source>
        <dbReference type="PROSITE-ProRule" id="PRU00146"/>
    </source>
</evidence>
<dbReference type="InterPro" id="IPR013083">
    <property type="entry name" value="Znf_RING/FYVE/PHD"/>
</dbReference>
<reference evidence="11" key="1">
    <citation type="journal article" date="2010" name="Genome Biol.">
        <title>Genome sequence of the necrotrophic plant pathogen Pythium ultimum reveals original pathogenicity mechanisms and effector repertoire.</title>
        <authorList>
            <person name="Levesque C.A."/>
            <person name="Brouwer H."/>
            <person name="Cano L."/>
            <person name="Hamilton J.P."/>
            <person name="Holt C."/>
            <person name="Huitema E."/>
            <person name="Raffaele S."/>
            <person name="Robideau G.P."/>
            <person name="Thines M."/>
            <person name="Win J."/>
            <person name="Zerillo M.M."/>
            <person name="Beakes G.W."/>
            <person name="Boore J.L."/>
            <person name="Busam D."/>
            <person name="Dumas B."/>
            <person name="Ferriera S."/>
            <person name="Fuerstenberg S.I."/>
            <person name="Gachon C.M."/>
            <person name="Gaulin E."/>
            <person name="Govers F."/>
            <person name="Grenville-Briggs L."/>
            <person name="Horner N."/>
            <person name="Hostetler J."/>
            <person name="Jiang R.H."/>
            <person name="Johnson J."/>
            <person name="Krajaejun T."/>
            <person name="Lin H."/>
            <person name="Meijer H.J."/>
            <person name="Moore B."/>
            <person name="Morris P."/>
            <person name="Phuntmart V."/>
            <person name="Puiu D."/>
            <person name="Shetty J."/>
            <person name="Stajich J.E."/>
            <person name="Tripathy S."/>
            <person name="Wawra S."/>
            <person name="van West P."/>
            <person name="Whitty B.R."/>
            <person name="Coutinho P.M."/>
            <person name="Henrissat B."/>
            <person name="Martin F."/>
            <person name="Thomas P.D."/>
            <person name="Tyler B.M."/>
            <person name="De Vries R.P."/>
            <person name="Kamoun S."/>
            <person name="Yandell M."/>
            <person name="Tisserat N."/>
            <person name="Buell C.R."/>
        </authorList>
    </citation>
    <scope>NUCLEOTIDE SEQUENCE</scope>
    <source>
        <strain evidence="11">DAOM:BR144</strain>
    </source>
</reference>
<dbReference type="SMART" id="SM00249">
    <property type="entry name" value="PHD"/>
    <property type="match status" value="3"/>
</dbReference>
<dbReference type="GO" id="GO:0005634">
    <property type="term" value="C:nucleus"/>
    <property type="evidence" value="ECO:0007669"/>
    <property type="project" value="UniProtKB-SubCell"/>
</dbReference>
<dbReference type="EMBL" id="GL376603">
    <property type="status" value="NOT_ANNOTATED_CDS"/>
    <property type="molecule type" value="Genomic_DNA"/>
</dbReference>
<dbReference type="PROSITE" id="PS01359">
    <property type="entry name" value="ZF_PHD_1"/>
    <property type="match status" value="1"/>
</dbReference>
<dbReference type="Pfam" id="PF00628">
    <property type="entry name" value="PHD"/>
    <property type="match status" value="2"/>
</dbReference>
<dbReference type="InterPro" id="IPR011011">
    <property type="entry name" value="Znf_FYVE_PHD"/>
</dbReference>
<dbReference type="HOGENOM" id="CLU_000991_7_1_1"/>
<dbReference type="InterPro" id="IPR003347">
    <property type="entry name" value="JmjC_dom"/>
</dbReference>
<keyword evidence="4" id="KW-0862">Zinc</keyword>
<feature type="domain" description="PHD-type" evidence="8">
    <location>
        <begin position="1102"/>
        <end position="1151"/>
    </location>
</feature>
<evidence type="ECO:0000256" key="3">
    <source>
        <dbReference type="ARBA" id="ARBA00022771"/>
    </source>
</evidence>
<dbReference type="GO" id="GO:0010468">
    <property type="term" value="P:regulation of gene expression"/>
    <property type="evidence" value="ECO:0007669"/>
    <property type="project" value="TreeGrafter"/>
</dbReference>
<evidence type="ECO:0000256" key="1">
    <source>
        <dbReference type="ARBA" id="ARBA00004123"/>
    </source>
</evidence>
<dbReference type="EnsemblProtists" id="PYU1_T003215">
    <property type="protein sequence ID" value="PYU1_T003215"/>
    <property type="gene ID" value="PYU1_G003208"/>
</dbReference>
<proteinExistence type="predicted"/>
<name>K3WE24_GLOUD</name>
<dbReference type="Pfam" id="PF02373">
    <property type="entry name" value="JmjC"/>
    <property type="match status" value="1"/>
</dbReference>
<dbReference type="eggNOG" id="KOG1246">
    <property type="taxonomic scope" value="Eukaryota"/>
</dbReference>
<evidence type="ECO:0000256" key="6">
    <source>
        <dbReference type="ARBA" id="ARBA00023242"/>
    </source>
</evidence>
<dbReference type="InterPro" id="IPR019787">
    <property type="entry name" value="Znf_PHD-finger"/>
</dbReference>
<dbReference type="SMART" id="SM00558">
    <property type="entry name" value="JmjC"/>
    <property type="match status" value="1"/>
</dbReference>
<keyword evidence="5" id="KW-0408">Iron</keyword>
<dbReference type="InterPro" id="IPR004198">
    <property type="entry name" value="Znf_C5HC2"/>
</dbReference>
<dbReference type="VEuPathDB" id="FungiDB:PYU1_G003208"/>
<dbReference type="GO" id="GO:0000785">
    <property type="term" value="C:chromatin"/>
    <property type="evidence" value="ECO:0007669"/>
    <property type="project" value="TreeGrafter"/>
</dbReference>
<keyword evidence="6" id="KW-0539">Nucleus</keyword>
<evidence type="ECO:0000256" key="4">
    <source>
        <dbReference type="ARBA" id="ARBA00022833"/>
    </source>
</evidence>
<dbReference type="SUPFAM" id="SSF51197">
    <property type="entry name" value="Clavaminate synthase-like"/>
    <property type="match status" value="1"/>
</dbReference>
<keyword evidence="3 7" id="KW-0863">Zinc-finger</keyword>
<comment type="subcellular location">
    <subcellularLocation>
        <location evidence="1">Nucleus</location>
    </subcellularLocation>
</comment>
<dbReference type="OMA" id="SRMVLWA"/>
<dbReference type="Proteomes" id="UP000019132">
    <property type="component" value="Unassembled WGS sequence"/>
</dbReference>
<evidence type="ECO:0000259" key="9">
    <source>
        <dbReference type="PROSITE" id="PS51184"/>
    </source>
</evidence>
<protein>
    <recommendedName>
        <fullName evidence="12">[Histone H3]-trimethyl-L-lysine(4) demethylase</fullName>
    </recommendedName>
</protein>
<dbReference type="InterPro" id="IPR019786">
    <property type="entry name" value="Zinc_finger_PHD-type_CS"/>
</dbReference>
<dbReference type="SUPFAM" id="SSF57903">
    <property type="entry name" value="FYVE/PHD zinc finger"/>
    <property type="match status" value="3"/>
</dbReference>
<dbReference type="PROSITE" id="PS50016">
    <property type="entry name" value="ZF_PHD_2"/>
    <property type="match status" value="2"/>
</dbReference>
<dbReference type="InParanoid" id="K3WE24"/>
<dbReference type="Gene3D" id="3.30.40.10">
    <property type="entry name" value="Zinc/RING finger domain, C3HC4 (zinc finger)"/>
    <property type="match status" value="3"/>
</dbReference>
<reference evidence="10" key="3">
    <citation type="submission" date="2015-02" db="UniProtKB">
        <authorList>
            <consortium name="EnsemblProtists"/>
        </authorList>
    </citation>
    <scope>IDENTIFICATION</scope>
    <source>
        <strain evidence="10">DAOM BR144</strain>
    </source>
</reference>
<dbReference type="PROSITE" id="PS51184">
    <property type="entry name" value="JMJC"/>
    <property type="match status" value="1"/>
</dbReference>